<reference evidence="7 8" key="2">
    <citation type="submission" date="2009-02" db="EMBL/GenBank/DDBJ databases">
        <title>Draft genome sequence of Blautia hydrogenotrophica DSM 10507 (Ruminococcus hydrogenotrophicus DSM 10507).</title>
        <authorList>
            <person name="Sudarsanam P."/>
            <person name="Ley R."/>
            <person name="Guruge J."/>
            <person name="Turnbaugh P.J."/>
            <person name="Mahowald M."/>
            <person name="Liep D."/>
            <person name="Gordon J."/>
        </authorList>
    </citation>
    <scope>NUCLEOTIDE SEQUENCE [LARGE SCALE GENOMIC DNA]</scope>
    <source>
        <strain evidence="8">DSM 10507 / JCM 14656 / S5a33</strain>
    </source>
</reference>
<evidence type="ECO:0000313" key="8">
    <source>
        <dbReference type="Proteomes" id="UP000003100"/>
    </source>
</evidence>
<name>C0CJR7_BLAHS</name>
<evidence type="ECO:0000256" key="2">
    <source>
        <dbReference type="ARBA" id="ARBA00012274"/>
    </source>
</evidence>
<organism evidence="7 8">
    <name type="scientific">Blautia hydrogenotrophica (strain DSM 10507 / JCM 14656 / S5a33)</name>
    <name type="common">Ruminococcus hydrogenotrophicus</name>
    <dbReference type="NCBI Taxonomy" id="476272"/>
    <lineage>
        <taxon>Bacteria</taxon>
        <taxon>Bacillati</taxon>
        <taxon>Bacillota</taxon>
        <taxon>Clostridia</taxon>
        <taxon>Lachnospirales</taxon>
        <taxon>Lachnospiraceae</taxon>
        <taxon>Blautia</taxon>
    </lineage>
</organism>
<dbReference type="InterPro" id="IPR024434">
    <property type="entry name" value="TSCPD_dom"/>
</dbReference>
<dbReference type="GO" id="GO:0004748">
    <property type="term" value="F:ribonucleoside-diphosphate reductase activity, thioredoxin disulfide as acceptor"/>
    <property type="evidence" value="ECO:0007669"/>
    <property type="project" value="UniProtKB-EC"/>
</dbReference>
<evidence type="ECO:0000256" key="5">
    <source>
        <dbReference type="ARBA" id="ARBA00047754"/>
    </source>
</evidence>
<protein>
    <recommendedName>
        <fullName evidence="2">ribonucleoside-diphosphate reductase</fullName>
        <ecNumber evidence="2">1.17.4.1</ecNumber>
    </recommendedName>
</protein>
<dbReference type="Proteomes" id="UP000003100">
    <property type="component" value="Unassembled WGS sequence"/>
</dbReference>
<keyword evidence="8" id="KW-1185">Reference proteome</keyword>
<evidence type="ECO:0000256" key="4">
    <source>
        <dbReference type="ARBA" id="ARBA00022741"/>
    </source>
</evidence>
<evidence type="ECO:0000313" key="7">
    <source>
        <dbReference type="EMBL" id="EEG50007.1"/>
    </source>
</evidence>
<comment type="similarity">
    <text evidence="1">Belongs to the ribonucleoside diphosphate reductase class-2 family.</text>
</comment>
<comment type="catalytic activity">
    <reaction evidence="5">
        <text>a 2'-deoxyribonucleoside 5'-diphosphate + [thioredoxin]-disulfide + H2O = a ribonucleoside 5'-diphosphate + [thioredoxin]-dithiol</text>
        <dbReference type="Rhea" id="RHEA:23252"/>
        <dbReference type="Rhea" id="RHEA-COMP:10698"/>
        <dbReference type="Rhea" id="RHEA-COMP:10700"/>
        <dbReference type="ChEBI" id="CHEBI:15377"/>
        <dbReference type="ChEBI" id="CHEBI:29950"/>
        <dbReference type="ChEBI" id="CHEBI:50058"/>
        <dbReference type="ChEBI" id="CHEBI:57930"/>
        <dbReference type="ChEBI" id="CHEBI:73316"/>
        <dbReference type="EC" id="1.17.4.1"/>
    </reaction>
</comment>
<dbReference type="GO" id="GO:0000166">
    <property type="term" value="F:nucleotide binding"/>
    <property type="evidence" value="ECO:0007669"/>
    <property type="project" value="UniProtKB-KW"/>
</dbReference>
<evidence type="ECO:0000256" key="3">
    <source>
        <dbReference type="ARBA" id="ARBA00022634"/>
    </source>
</evidence>
<keyword evidence="3" id="KW-0237">DNA synthesis</keyword>
<dbReference type="AlphaFoldDB" id="C0CJR7"/>
<comment type="caution">
    <text evidence="7">The sequence shown here is derived from an EMBL/GenBank/DDBJ whole genome shotgun (WGS) entry which is preliminary data.</text>
</comment>
<dbReference type="eggNOG" id="ENOG5032YE7">
    <property type="taxonomic scope" value="Bacteria"/>
</dbReference>
<proteinExistence type="inferred from homology"/>
<dbReference type="GO" id="GO:0071897">
    <property type="term" value="P:DNA biosynthetic process"/>
    <property type="evidence" value="ECO:0007669"/>
    <property type="project" value="UniProtKB-KW"/>
</dbReference>
<reference evidence="7 8" key="1">
    <citation type="submission" date="2009-01" db="EMBL/GenBank/DDBJ databases">
        <authorList>
            <person name="Fulton L."/>
            <person name="Clifton S."/>
            <person name="Fulton B."/>
            <person name="Xu J."/>
            <person name="Minx P."/>
            <person name="Pepin K.H."/>
            <person name="Johnson M."/>
            <person name="Bhonagiri V."/>
            <person name="Nash W.E."/>
            <person name="Mardis E.R."/>
            <person name="Wilson R.K."/>
        </authorList>
    </citation>
    <scope>NUCLEOTIDE SEQUENCE [LARGE SCALE GENOMIC DNA]</scope>
    <source>
        <strain evidence="8">DSM 10507 / JCM 14656 / S5a33</strain>
    </source>
</reference>
<feature type="domain" description="TSCPD" evidence="6">
    <location>
        <begin position="17"/>
        <end position="92"/>
    </location>
</feature>
<dbReference type="Pfam" id="PF12637">
    <property type="entry name" value="TSCPD"/>
    <property type="match status" value="1"/>
</dbReference>
<gene>
    <name evidence="7" type="ORF">RUMHYD_01087</name>
</gene>
<keyword evidence="4" id="KW-0547">Nucleotide-binding</keyword>
<dbReference type="EMBL" id="ACBZ01000047">
    <property type="protein sequence ID" value="EEG50007.1"/>
    <property type="molecule type" value="Genomic_DNA"/>
</dbReference>
<evidence type="ECO:0000259" key="6">
    <source>
        <dbReference type="Pfam" id="PF12637"/>
    </source>
</evidence>
<dbReference type="InterPro" id="IPR023806">
    <property type="entry name" value="CHP03905"/>
</dbReference>
<evidence type="ECO:0000256" key="1">
    <source>
        <dbReference type="ARBA" id="ARBA00007405"/>
    </source>
</evidence>
<dbReference type="PATRIC" id="fig|476272.21.peg.2432"/>
<dbReference type="EC" id="1.17.4.1" evidence="2"/>
<dbReference type="NCBIfam" id="TIGR03905">
    <property type="entry name" value="TIGR03905_4_Cys"/>
    <property type="match status" value="1"/>
</dbReference>
<accession>C0CJR7</accession>
<dbReference type="HOGENOM" id="CLU_176133_0_0_9"/>
<sequence>MSGPSKPASFIRRLDMEYKTKGVCSQKIKFEIKDGKVFNVNFVGGCDGNTKGVARLVDGMEVQEVIKRLEGIHCGFRGTSCPDQLANALKAATEQN</sequence>